<comment type="caution">
    <text evidence="2">The sequence shown here is derived from an EMBL/GenBank/DDBJ whole genome shotgun (WGS) entry which is preliminary data.</text>
</comment>
<name>A0A4R7W3S6_9PSEU</name>
<sequence length="274" mass="29285">MSGRAFVNFRLGDAENTAELIDQKLCRVLGVDRVFRSSRAMHGGTPFPPTLAAEAAGCAVMLVVVGHHWLTGHRIDDPDDWVRAEIAHALREDRPVIQVLTTGRGPLAAADLPAPIAALADRPHLDFHPGDAGLDRLVREVRRYVAQPSGSLFLTTLPPSARSPGIRLGTTEIDGTLHGDSIVFGPYAGSISFRLAMRYRRLDTIVAALPATSARDVLFTVTGDGRTLAQSSVTPGDPLPLTVDVTDVLTLTLAAHRPDSGQPDLAWASPVVHP</sequence>
<dbReference type="InterPro" id="IPR013222">
    <property type="entry name" value="Glyco_hyd_98_carb-bd"/>
</dbReference>
<evidence type="ECO:0000313" key="3">
    <source>
        <dbReference type="Proteomes" id="UP000294927"/>
    </source>
</evidence>
<dbReference type="Gene3D" id="2.60.120.1060">
    <property type="entry name" value="NPCBM/NEW2 domain"/>
    <property type="match status" value="1"/>
</dbReference>
<reference evidence="2 3" key="1">
    <citation type="submission" date="2019-03" db="EMBL/GenBank/DDBJ databases">
        <title>Genomic Encyclopedia of Archaeal and Bacterial Type Strains, Phase II (KMG-II): from individual species to whole genera.</title>
        <authorList>
            <person name="Goeker M."/>
        </authorList>
    </citation>
    <scope>NUCLEOTIDE SEQUENCE [LARGE SCALE GENOMIC DNA]</scope>
    <source>
        <strain evidence="2 3">DSM 45499</strain>
    </source>
</reference>
<dbReference type="InterPro" id="IPR038637">
    <property type="entry name" value="NPCBM_sf"/>
</dbReference>
<dbReference type="AlphaFoldDB" id="A0A4R7W3S6"/>
<evidence type="ECO:0000259" key="1">
    <source>
        <dbReference type="Pfam" id="PF08305"/>
    </source>
</evidence>
<dbReference type="SUPFAM" id="SSF49785">
    <property type="entry name" value="Galactose-binding domain-like"/>
    <property type="match status" value="1"/>
</dbReference>
<dbReference type="Pfam" id="PF08305">
    <property type="entry name" value="NPCBM"/>
    <property type="match status" value="1"/>
</dbReference>
<keyword evidence="3" id="KW-1185">Reference proteome</keyword>
<dbReference type="InterPro" id="IPR035897">
    <property type="entry name" value="Toll_tir_struct_dom_sf"/>
</dbReference>
<dbReference type="Proteomes" id="UP000294927">
    <property type="component" value="Unassembled WGS sequence"/>
</dbReference>
<dbReference type="EMBL" id="SOCP01000001">
    <property type="protein sequence ID" value="TDV57214.1"/>
    <property type="molecule type" value="Genomic_DNA"/>
</dbReference>
<organism evidence="2 3">
    <name type="scientific">Actinophytocola oryzae</name>
    <dbReference type="NCBI Taxonomy" id="502181"/>
    <lineage>
        <taxon>Bacteria</taxon>
        <taxon>Bacillati</taxon>
        <taxon>Actinomycetota</taxon>
        <taxon>Actinomycetes</taxon>
        <taxon>Pseudonocardiales</taxon>
        <taxon>Pseudonocardiaceae</taxon>
    </lineage>
</organism>
<gene>
    <name evidence="2" type="ORF">CLV71_10185</name>
</gene>
<evidence type="ECO:0000313" key="2">
    <source>
        <dbReference type="EMBL" id="TDV57214.1"/>
    </source>
</evidence>
<feature type="domain" description="Glycosyl hydrolase family 98 putative carbohydrate-binding module" evidence="1">
    <location>
        <begin position="190"/>
        <end position="268"/>
    </location>
</feature>
<proteinExistence type="predicted"/>
<accession>A0A4R7W3S6</accession>
<protein>
    <submittedName>
        <fullName evidence="2">NPCBM/NEW2 domain-containing protein</fullName>
    </submittedName>
</protein>
<dbReference type="InterPro" id="IPR008979">
    <property type="entry name" value="Galactose-bd-like_sf"/>
</dbReference>
<dbReference type="Gene3D" id="3.40.50.10140">
    <property type="entry name" value="Toll/interleukin-1 receptor homology (TIR) domain"/>
    <property type="match status" value="1"/>
</dbReference>